<organism evidence="1 2">
    <name type="scientific">Rubritalea squalenifaciens DSM 18772</name>
    <dbReference type="NCBI Taxonomy" id="1123071"/>
    <lineage>
        <taxon>Bacteria</taxon>
        <taxon>Pseudomonadati</taxon>
        <taxon>Verrucomicrobiota</taxon>
        <taxon>Verrucomicrobiia</taxon>
        <taxon>Verrucomicrobiales</taxon>
        <taxon>Rubritaleaceae</taxon>
        <taxon>Rubritalea</taxon>
    </lineage>
</organism>
<name>A0A1M6CLJ7_9BACT</name>
<dbReference type="InParanoid" id="A0A1M6CLJ7"/>
<dbReference type="STRING" id="1123071.SAMN02745181_0508"/>
<dbReference type="EMBL" id="FQYR01000002">
    <property type="protein sequence ID" value="SHI61721.1"/>
    <property type="molecule type" value="Genomic_DNA"/>
</dbReference>
<sequence length="129" mass="14996">MPEILTRYGHSESTDDPNNEWVTRKLLAELRTEQFETPDDEHTQVSVSNEHWSVTAQVSGLITFDNMDLLEGEPSELPETMYLRDISDSELIEIWQAVIRVDQKALMAHPWKDFDDLPPCERDFYRNGA</sequence>
<accession>A0A1M6CLJ7</accession>
<dbReference type="RefSeq" id="WP_143157921.1">
    <property type="nucleotide sequence ID" value="NZ_FQYR01000002.1"/>
</dbReference>
<evidence type="ECO:0000313" key="1">
    <source>
        <dbReference type="EMBL" id="SHI61721.1"/>
    </source>
</evidence>
<dbReference type="Proteomes" id="UP000184510">
    <property type="component" value="Unassembled WGS sequence"/>
</dbReference>
<keyword evidence="2" id="KW-1185">Reference proteome</keyword>
<proteinExistence type="predicted"/>
<protein>
    <submittedName>
        <fullName evidence="1">Uncharacterized protein</fullName>
    </submittedName>
</protein>
<reference evidence="1 2" key="1">
    <citation type="submission" date="2016-11" db="EMBL/GenBank/DDBJ databases">
        <authorList>
            <person name="Jaros S."/>
            <person name="Januszkiewicz K."/>
            <person name="Wedrychowicz H."/>
        </authorList>
    </citation>
    <scope>NUCLEOTIDE SEQUENCE [LARGE SCALE GENOMIC DNA]</scope>
    <source>
        <strain evidence="1 2">DSM 18772</strain>
    </source>
</reference>
<evidence type="ECO:0000313" key="2">
    <source>
        <dbReference type="Proteomes" id="UP000184510"/>
    </source>
</evidence>
<gene>
    <name evidence="1" type="ORF">SAMN02745181_0508</name>
</gene>
<dbReference type="AlphaFoldDB" id="A0A1M6CLJ7"/>